<reference evidence="3 4" key="1">
    <citation type="submission" date="2024-01" db="EMBL/GenBank/DDBJ databases">
        <title>A draft genome for a cacao thread blight-causing isolate of Paramarasmius palmivorus.</title>
        <authorList>
            <person name="Baruah I.K."/>
            <person name="Bukari Y."/>
            <person name="Amoako-Attah I."/>
            <person name="Meinhardt L.W."/>
            <person name="Bailey B.A."/>
            <person name="Cohen S.P."/>
        </authorList>
    </citation>
    <scope>NUCLEOTIDE SEQUENCE [LARGE SCALE GENOMIC DNA]</scope>
    <source>
        <strain evidence="3 4">GH-12</strain>
    </source>
</reference>
<sequence length="372" mass="41541">MALSTPSSEQLLLSTPLEGTADRRRYGSDSSAEHFYLQGFKEGSRQREAEVTLLKTQLKQACFEAAQLKVKVQDLEEENKVFTDNLFDVCSQRANLDPQVLVSEAAALEETSSNDSDSYIRVPPPSPSRMDVPASSSAFPSGRSNDRYGIPSYLSAFRSREAETALRELMEKARTMDSRALARIKNMCREAHATPRDLKSWAQSFILSEWRNPPEIAPPNIRRDPTKPALPNPRMGDPVERWFEYYSVHSSALPRGVRKDTEGRPWKPDLQASRLAAQLRPLQTSPAATRTEFSYYLFELLGTPGKYHSIVSTRGLRIASTLSPQPYDGPSPVTIEDVVLHMVVCGVTLEVVKDALEPWSRQHKTAGATFGP</sequence>
<feature type="region of interest" description="Disordered" evidence="2">
    <location>
        <begin position="1"/>
        <end position="28"/>
    </location>
</feature>
<feature type="coiled-coil region" evidence="1">
    <location>
        <begin position="58"/>
        <end position="85"/>
    </location>
</feature>
<keyword evidence="1" id="KW-0175">Coiled coil</keyword>
<dbReference type="Proteomes" id="UP001383192">
    <property type="component" value="Unassembled WGS sequence"/>
</dbReference>
<name>A0AAW0BEK1_9AGAR</name>
<dbReference type="EMBL" id="JAYKXP010000129">
    <property type="protein sequence ID" value="KAK7024248.1"/>
    <property type="molecule type" value="Genomic_DNA"/>
</dbReference>
<evidence type="ECO:0000256" key="1">
    <source>
        <dbReference type="SAM" id="Coils"/>
    </source>
</evidence>
<gene>
    <name evidence="3" type="ORF">VNI00_016465</name>
</gene>
<organism evidence="3 4">
    <name type="scientific">Paramarasmius palmivorus</name>
    <dbReference type="NCBI Taxonomy" id="297713"/>
    <lineage>
        <taxon>Eukaryota</taxon>
        <taxon>Fungi</taxon>
        <taxon>Dikarya</taxon>
        <taxon>Basidiomycota</taxon>
        <taxon>Agaricomycotina</taxon>
        <taxon>Agaricomycetes</taxon>
        <taxon>Agaricomycetidae</taxon>
        <taxon>Agaricales</taxon>
        <taxon>Marasmiineae</taxon>
        <taxon>Marasmiaceae</taxon>
        <taxon>Paramarasmius</taxon>
    </lineage>
</organism>
<accession>A0AAW0BEK1</accession>
<feature type="compositionally biased region" description="Polar residues" evidence="2">
    <location>
        <begin position="1"/>
        <end position="13"/>
    </location>
</feature>
<evidence type="ECO:0000256" key="2">
    <source>
        <dbReference type="SAM" id="MobiDB-lite"/>
    </source>
</evidence>
<keyword evidence="4" id="KW-1185">Reference proteome</keyword>
<evidence type="ECO:0000313" key="4">
    <source>
        <dbReference type="Proteomes" id="UP001383192"/>
    </source>
</evidence>
<protein>
    <submittedName>
        <fullName evidence="3">Uncharacterized protein</fullName>
    </submittedName>
</protein>
<evidence type="ECO:0000313" key="3">
    <source>
        <dbReference type="EMBL" id="KAK7024248.1"/>
    </source>
</evidence>
<comment type="caution">
    <text evidence="3">The sequence shown here is derived from an EMBL/GenBank/DDBJ whole genome shotgun (WGS) entry which is preliminary data.</text>
</comment>
<dbReference type="AlphaFoldDB" id="A0AAW0BEK1"/>
<proteinExistence type="predicted"/>